<dbReference type="InterPro" id="IPR003593">
    <property type="entry name" value="AAA+_ATPase"/>
</dbReference>
<evidence type="ECO:0000256" key="4">
    <source>
        <dbReference type="ARBA" id="ARBA00022840"/>
    </source>
</evidence>
<keyword evidence="2" id="KW-1003">Cell membrane</keyword>
<dbReference type="Gene3D" id="2.40.50.140">
    <property type="entry name" value="Nucleic acid-binding proteins"/>
    <property type="match status" value="1"/>
</dbReference>
<feature type="domain" description="ABC transporter" evidence="7">
    <location>
        <begin position="4"/>
        <end position="238"/>
    </location>
</feature>
<dbReference type="InterPro" id="IPR008995">
    <property type="entry name" value="Mo/tungstate-bd_C_term_dom"/>
</dbReference>
<evidence type="ECO:0000256" key="2">
    <source>
        <dbReference type="ARBA" id="ARBA00022475"/>
    </source>
</evidence>
<sequence>MSTLVLQGVSKSYGEVRAVRDFNLEVKSGESVVFLGPSGCGKTTTLRMIAGFIQPDAGEIRMDGELVASARFSMPPDRRSFAMVFQNYAVWPHMTVAENLAFGLTLRKLSKAEIGRRVGRALELVQMSALGGRLPSALSGGQQQRVALARALVLEPKLLLLDEPLSNLDATLREEMRFEIKHLQRRLGITSIYVTHDQEEAMVVGDRIVVMRHGKEEQIGSPEDIYRRSATEFVATFVGLANTLEARVAEGEGLVDAGLGAPLRVTGRPEGRAAGEAIRVAIRPEGITLNPPDGGPNCFEASVSERYFLGEVLDLRLRVGSRTLRARVRSVAAVSEGDAVRIHINPELCQVLGG</sequence>
<dbReference type="InterPro" id="IPR047641">
    <property type="entry name" value="ABC_transpr_MalK/UgpC-like"/>
</dbReference>
<keyword evidence="1" id="KW-0813">Transport</keyword>
<evidence type="ECO:0000256" key="3">
    <source>
        <dbReference type="ARBA" id="ARBA00022741"/>
    </source>
</evidence>
<dbReference type="InterPro" id="IPR003439">
    <property type="entry name" value="ABC_transporter-like_ATP-bd"/>
</dbReference>
<keyword evidence="4 8" id="KW-0067">ATP-binding</keyword>
<dbReference type="SUPFAM" id="SSF52540">
    <property type="entry name" value="P-loop containing nucleoside triphosphate hydrolases"/>
    <property type="match status" value="1"/>
</dbReference>
<dbReference type="GO" id="GO:0016887">
    <property type="term" value="F:ATP hydrolysis activity"/>
    <property type="evidence" value="ECO:0007669"/>
    <property type="project" value="InterPro"/>
</dbReference>
<gene>
    <name evidence="8" type="ORF">HYZ11_14235</name>
</gene>
<protein>
    <submittedName>
        <fullName evidence="8">ABC transporter ATP-binding protein</fullName>
    </submittedName>
</protein>
<evidence type="ECO:0000256" key="5">
    <source>
        <dbReference type="ARBA" id="ARBA00022967"/>
    </source>
</evidence>
<proteinExistence type="predicted"/>
<dbReference type="Gene3D" id="2.40.50.100">
    <property type="match status" value="1"/>
</dbReference>
<dbReference type="PROSITE" id="PS00211">
    <property type="entry name" value="ABC_TRANSPORTER_1"/>
    <property type="match status" value="1"/>
</dbReference>
<reference evidence="8" key="1">
    <citation type="submission" date="2020-07" db="EMBL/GenBank/DDBJ databases">
        <title>Huge and variable diversity of episymbiotic CPR bacteria and DPANN archaea in groundwater ecosystems.</title>
        <authorList>
            <person name="He C.Y."/>
            <person name="Keren R."/>
            <person name="Whittaker M."/>
            <person name="Farag I.F."/>
            <person name="Doudna J."/>
            <person name="Cate J.H.D."/>
            <person name="Banfield J.F."/>
        </authorList>
    </citation>
    <scope>NUCLEOTIDE SEQUENCE</scope>
    <source>
        <strain evidence="8">NC_groundwater_763_Ag_S-0.2um_68_21</strain>
    </source>
</reference>
<dbReference type="GO" id="GO:0005524">
    <property type="term" value="F:ATP binding"/>
    <property type="evidence" value="ECO:0007669"/>
    <property type="project" value="UniProtKB-KW"/>
</dbReference>
<dbReference type="GO" id="GO:0140359">
    <property type="term" value="F:ABC-type transporter activity"/>
    <property type="evidence" value="ECO:0007669"/>
    <property type="project" value="UniProtKB-ARBA"/>
</dbReference>
<evidence type="ECO:0000313" key="8">
    <source>
        <dbReference type="EMBL" id="MBI3128759.1"/>
    </source>
</evidence>
<dbReference type="SMART" id="SM00382">
    <property type="entry name" value="AAA"/>
    <property type="match status" value="1"/>
</dbReference>
<dbReference type="Pfam" id="PF00005">
    <property type="entry name" value="ABC_tran"/>
    <property type="match status" value="1"/>
</dbReference>
<accession>A0A932HZT4</accession>
<dbReference type="PANTHER" id="PTHR43875:SF15">
    <property type="entry name" value="TREHALOSE IMPORT ATP-BINDING PROTEIN SUGC"/>
    <property type="match status" value="1"/>
</dbReference>
<dbReference type="InterPro" id="IPR017871">
    <property type="entry name" value="ABC_transporter-like_CS"/>
</dbReference>
<dbReference type="Pfam" id="PF08402">
    <property type="entry name" value="TOBE_2"/>
    <property type="match status" value="1"/>
</dbReference>
<dbReference type="InterPro" id="IPR012340">
    <property type="entry name" value="NA-bd_OB-fold"/>
</dbReference>
<dbReference type="Proteomes" id="UP000782312">
    <property type="component" value="Unassembled WGS sequence"/>
</dbReference>
<dbReference type="InterPro" id="IPR027417">
    <property type="entry name" value="P-loop_NTPase"/>
</dbReference>
<name>A0A932HZT4_UNCTE</name>
<keyword evidence="5" id="KW-1278">Translocase</keyword>
<comment type="caution">
    <text evidence="8">The sequence shown here is derived from an EMBL/GenBank/DDBJ whole genome shotgun (WGS) entry which is preliminary data.</text>
</comment>
<keyword evidence="6" id="KW-0472">Membrane</keyword>
<evidence type="ECO:0000256" key="6">
    <source>
        <dbReference type="ARBA" id="ARBA00023136"/>
    </source>
</evidence>
<evidence type="ECO:0000313" key="9">
    <source>
        <dbReference type="Proteomes" id="UP000782312"/>
    </source>
</evidence>
<dbReference type="GO" id="GO:0055052">
    <property type="term" value="C:ATP-binding cassette (ABC) transporter complex, substrate-binding subunit-containing"/>
    <property type="evidence" value="ECO:0007669"/>
    <property type="project" value="TreeGrafter"/>
</dbReference>
<evidence type="ECO:0000259" key="7">
    <source>
        <dbReference type="PROSITE" id="PS50893"/>
    </source>
</evidence>
<dbReference type="Gene3D" id="3.40.50.300">
    <property type="entry name" value="P-loop containing nucleotide triphosphate hydrolases"/>
    <property type="match status" value="1"/>
</dbReference>
<dbReference type="PANTHER" id="PTHR43875">
    <property type="entry name" value="MALTODEXTRIN IMPORT ATP-BINDING PROTEIN MSMX"/>
    <property type="match status" value="1"/>
</dbReference>
<evidence type="ECO:0000256" key="1">
    <source>
        <dbReference type="ARBA" id="ARBA00022448"/>
    </source>
</evidence>
<dbReference type="PROSITE" id="PS50893">
    <property type="entry name" value="ABC_TRANSPORTER_2"/>
    <property type="match status" value="1"/>
</dbReference>
<organism evidence="8 9">
    <name type="scientific">Tectimicrobiota bacterium</name>
    <dbReference type="NCBI Taxonomy" id="2528274"/>
    <lineage>
        <taxon>Bacteria</taxon>
        <taxon>Pseudomonadati</taxon>
        <taxon>Nitrospinota/Tectimicrobiota group</taxon>
        <taxon>Candidatus Tectimicrobiota</taxon>
    </lineage>
</organism>
<keyword evidence="3" id="KW-0547">Nucleotide-binding</keyword>
<dbReference type="InterPro" id="IPR013611">
    <property type="entry name" value="Transp-assoc_OB_typ2"/>
</dbReference>
<dbReference type="SUPFAM" id="SSF50331">
    <property type="entry name" value="MOP-like"/>
    <property type="match status" value="1"/>
</dbReference>
<dbReference type="FunFam" id="3.40.50.300:FF:000042">
    <property type="entry name" value="Maltose/maltodextrin ABC transporter, ATP-binding protein"/>
    <property type="match status" value="1"/>
</dbReference>
<dbReference type="AlphaFoldDB" id="A0A932HZT4"/>
<dbReference type="EMBL" id="JACPUR010000035">
    <property type="protein sequence ID" value="MBI3128759.1"/>
    <property type="molecule type" value="Genomic_DNA"/>
</dbReference>